<protein>
    <submittedName>
        <fullName evidence="2">M6 family metalloprotease domain protein</fullName>
        <ecNumber evidence="2">3.4.24.-</ecNumber>
    </submittedName>
</protein>
<dbReference type="PANTHER" id="PTHR41775">
    <property type="entry name" value="SECRETED PROTEIN-RELATED"/>
    <property type="match status" value="1"/>
</dbReference>
<dbReference type="eggNOG" id="COG4412">
    <property type="taxonomic scope" value="Bacteria"/>
</dbReference>
<dbReference type="HOGENOM" id="CLU_016256_0_0_10"/>
<gene>
    <name evidence="2" type="ORF">HMPREF9141_2159</name>
</gene>
<accession>F0F992</accession>
<evidence type="ECO:0000313" key="3">
    <source>
        <dbReference type="Proteomes" id="UP000005697"/>
    </source>
</evidence>
<dbReference type="AlphaFoldDB" id="F0F992"/>
<dbReference type="Proteomes" id="UP000005697">
    <property type="component" value="Unassembled WGS sequence"/>
</dbReference>
<keyword evidence="2" id="KW-0378">Hydrolase</keyword>
<evidence type="ECO:0000259" key="1">
    <source>
        <dbReference type="Pfam" id="PF05547"/>
    </source>
</evidence>
<organism evidence="2 3">
    <name type="scientific">Prevotella multiformis DSM 16608</name>
    <dbReference type="NCBI Taxonomy" id="888743"/>
    <lineage>
        <taxon>Bacteria</taxon>
        <taxon>Pseudomonadati</taxon>
        <taxon>Bacteroidota</taxon>
        <taxon>Bacteroidia</taxon>
        <taxon>Bacteroidales</taxon>
        <taxon>Prevotellaceae</taxon>
        <taxon>Prevotella</taxon>
    </lineage>
</organism>
<keyword evidence="3" id="KW-1185">Reference proteome</keyword>
<reference evidence="2 3" key="1">
    <citation type="submission" date="2011-01" db="EMBL/GenBank/DDBJ databases">
        <authorList>
            <person name="Muzny D."/>
            <person name="Qin X."/>
            <person name="Deng J."/>
            <person name="Jiang H."/>
            <person name="Liu Y."/>
            <person name="Qu J."/>
            <person name="Song X.-Z."/>
            <person name="Zhang L."/>
            <person name="Thornton R."/>
            <person name="Coyle M."/>
            <person name="Francisco L."/>
            <person name="Jackson L."/>
            <person name="Javaid M."/>
            <person name="Korchina V."/>
            <person name="Kovar C."/>
            <person name="Mata R."/>
            <person name="Mathew T."/>
            <person name="Ngo R."/>
            <person name="Nguyen L."/>
            <person name="Nguyen N."/>
            <person name="Okwuonu G."/>
            <person name="Ongeri F."/>
            <person name="Pham C."/>
            <person name="Simmons D."/>
            <person name="Wilczek-Boney K."/>
            <person name="Hale W."/>
            <person name="Jakkamsetti A."/>
            <person name="Pham P."/>
            <person name="Ruth R."/>
            <person name="San Lucas F."/>
            <person name="Warren J."/>
            <person name="Zhang J."/>
            <person name="Zhao Z."/>
            <person name="Zhou C."/>
            <person name="Zhu D."/>
            <person name="Lee S."/>
            <person name="Bess C."/>
            <person name="Blankenburg K."/>
            <person name="Forbes L."/>
            <person name="Fu Q."/>
            <person name="Gubbala S."/>
            <person name="Hirani K."/>
            <person name="Jayaseelan J.C."/>
            <person name="Lara F."/>
            <person name="Munidasa M."/>
            <person name="Palculict T."/>
            <person name="Patil S."/>
            <person name="Pu L.-L."/>
            <person name="Saada N."/>
            <person name="Tang L."/>
            <person name="Weissenberger G."/>
            <person name="Zhu Y."/>
            <person name="Hemphill L."/>
            <person name="Shang Y."/>
            <person name="Youmans B."/>
            <person name="Ayvaz T."/>
            <person name="Ross M."/>
            <person name="Santibanez J."/>
            <person name="Aqrawi P."/>
            <person name="Gross S."/>
            <person name="Joshi V."/>
            <person name="Fowler G."/>
            <person name="Nazareth L."/>
            <person name="Reid J."/>
            <person name="Worley K."/>
            <person name="Petrosino J."/>
            <person name="Highlander S."/>
            <person name="Gibbs R."/>
        </authorList>
    </citation>
    <scope>NUCLEOTIDE SEQUENCE [LARGE SCALE GENOMIC DNA]</scope>
    <source>
        <strain evidence="2 3">DSM 16608</strain>
    </source>
</reference>
<proteinExistence type="predicted"/>
<dbReference type="SUPFAM" id="SSF55486">
    <property type="entry name" value="Metalloproteases ('zincins'), catalytic domain"/>
    <property type="match status" value="1"/>
</dbReference>
<dbReference type="NCBIfam" id="TIGR03296">
    <property type="entry name" value="M6dom_TIGR03296"/>
    <property type="match status" value="1"/>
</dbReference>
<dbReference type="GO" id="GO:0006508">
    <property type="term" value="P:proteolysis"/>
    <property type="evidence" value="ECO:0007669"/>
    <property type="project" value="UniProtKB-KW"/>
</dbReference>
<name>F0F992_9BACT</name>
<feature type="domain" description="Peptidase M6-like" evidence="1">
    <location>
        <begin position="149"/>
        <end position="412"/>
    </location>
</feature>
<dbReference type="Pfam" id="PF05547">
    <property type="entry name" value="Peptidase_M6"/>
    <property type="match status" value="1"/>
</dbReference>
<sequence length="616" mass="68262">MTFQREKITETSQNSIYMKKIITLLAGILLATPAFAIPAMRVWRTCRQADGTVLKVMTVGDEHFNYALTEDGIPVLPCKGSYYYARIDGSRLVASDVLAHAKDMRKGREEQAAAALGQIRQLETLTQQRMQATAKPFGQGFGDTWEGRKKGLVILVEFQNMKFKDPRNVLTLKPRENDVRTLYDKMLNMAGYTNNNGTIGSVHDYFLDQSGGRFDLTFDVVGPVKLGHPYSYYGERTAAGNDERAPQMIADACRAVKDKVNFADYDWDGDGEVEQVYVVYAGEGEATGGEADTVWPHKYSLEDAGLHRLSFNGVKINTYACSNEIIRARLDGKERVFYSGIGTICHEFSHCLGLPDFYDTRGGSNVGSGRFDLMCSGSYNGGPQSLKNVYGGTGIGTVPAGYDAYEKAYMGWLKPVALGDAAVEVKNLKGLSEGGEAYFLYNPGNRNEYYIFENRTPHRWDSELPGHGLLVFHVDYDDRSWQTNIVNAAAYQDHPRFTIVPADGQLDNDTQDGDLFPTDLNNSLTTGSDPRLFFYTGYRIGDRAGIRQVTRGHDNTVSFSYLPLNTTAGIRSLPHARPSAAAAYTLSGIPAGRDRRGARQIVIVKDDDGRTHKEAR</sequence>
<dbReference type="EC" id="3.4.24.-" evidence="2"/>
<keyword evidence="2" id="KW-0482">Metalloprotease</keyword>
<comment type="caution">
    <text evidence="2">The sequence shown here is derived from an EMBL/GenBank/DDBJ whole genome shotgun (WGS) entry which is preliminary data.</text>
</comment>
<keyword evidence="2" id="KW-0645">Protease</keyword>
<dbReference type="InterPro" id="IPR008757">
    <property type="entry name" value="Peptidase_M6-like_domain"/>
</dbReference>
<dbReference type="STRING" id="888743.HMPREF9141_2159"/>
<dbReference type="PANTHER" id="PTHR41775:SF1">
    <property type="entry name" value="PEPTIDASE M6-LIKE DOMAIN-CONTAINING PROTEIN"/>
    <property type="match status" value="1"/>
</dbReference>
<dbReference type="GO" id="GO:0008237">
    <property type="term" value="F:metallopeptidase activity"/>
    <property type="evidence" value="ECO:0007669"/>
    <property type="project" value="UniProtKB-KW"/>
</dbReference>
<evidence type="ECO:0000313" key="2">
    <source>
        <dbReference type="EMBL" id="EGC19266.1"/>
    </source>
</evidence>
<dbReference type="EMBL" id="AEWX01000029">
    <property type="protein sequence ID" value="EGC19266.1"/>
    <property type="molecule type" value="Genomic_DNA"/>
</dbReference>